<organism evidence="9 10">
    <name type="scientific">Lodderomyces elongisporus (strain ATCC 11503 / CBS 2605 / JCM 1781 / NBRC 1676 / NRRL YB-4239)</name>
    <name type="common">Yeast</name>
    <name type="synonym">Saccharomyces elongisporus</name>
    <dbReference type="NCBI Taxonomy" id="379508"/>
    <lineage>
        <taxon>Eukaryota</taxon>
        <taxon>Fungi</taxon>
        <taxon>Dikarya</taxon>
        <taxon>Ascomycota</taxon>
        <taxon>Saccharomycotina</taxon>
        <taxon>Pichiomycetes</taxon>
        <taxon>Debaryomycetaceae</taxon>
        <taxon>Candida/Lodderomyces clade</taxon>
        <taxon>Lodderomyces</taxon>
    </lineage>
</organism>
<evidence type="ECO:0000256" key="3">
    <source>
        <dbReference type="ARBA" id="ARBA00022801"/>
    </source>
</evidence>
<dbReference type="GO" id="GO:0005829">
    <property type="term" value="C:cytosol"/>
    <property type="evidence" value="ECO:0007669"/>
    <property type="project" value="TreeGrafter"/>
</dbReference>
<keyword evidence="10" id="KW-1185">Reference proteome</keyword>
<dbReference type="EC" id="3.5.4.2" evidence="7"/>
<dbReference type="GO" id="GO:0006146">
    <property type="term" value="P:adenine catabolic process"/>
    <property type="evidence" value="ECO:0007669"/>
    <property type="project" value="UniProtKB-UniRule"/>
</dbReference>
<feature type="binding site" evidence="7">
    <location>
        <position position="211"/>
    </location>
    <ligand>
        <name>Zn(2+)</name>
        <dbReference type="ChEBI" id="CHEBI:29105"/>
        <note>catalytic</note>
    </ligand>
</feature>
<dbReference type="GO" id="GO:0000034">
    <property type="term" value="F:adenine deaminase activity"/>
    <property type="evidence" value="ECO:0007669"/>
    <property type="project" value="UniProtKB-UniRule"/>
</dbReference>
<dbReference type="EMBL" id="CH981526">
    <property type="protein sequence ID" value="EDK44241.1"/>
    <property type="molecule type" value="Genomic_DNA"/>
</dbReference>
<evidence type="ECO:0000256" key="2">
    <source>
        <dbReference type="ARBA" id="ARBA00022723"/>
    </source>
</evidence>
<dbReference type="GO" id="GO:0009168">
    <property type="term" value="P:purine ribonucleoside monophosphate biosynthetic process"/>
    <property type="evidence" value="ECO:0007669"/>
    <property type="project" value="InterPro"/>
</dbReference>
<evidence type="ECO:0000259" key="8">
    <source>
        <dbReference type="Pfam" id="PF00962"/>
    </source>
</evidence>
<dbReference type="GeneID" id="5233409"/>
<keyword evidence="3 7" id="KW-0378">Hydrolase</keyword>
<evidence type="ECO:0000256" key="1">
    <source>
        <dbReference type="ARBA" id="ARBA00022490"/>
    </source>
</evidence>
<dbReference type="GO" id="GO:0005634">
    <property type="term" value="C:nucleus"/>
    <property type="evidence" value="ECO:0007669"/>
    <property type="project" value="UniProtKB-SubCell"/>
</dbReference>
<evidence type="ECO:0000256" key="5">
    <source>
        <dbReference type="ARBA" id="ARBA00023080"/>
    </source>
</evidence>
<feature type="binding site" evidence="7">
    <location>
        <position position="292"/>
    </location>
    <ligand>
        <name>Zn(2+)</name>
        <dbReference type="ChEBI" id="CHEBI:29105"/>
        <note>catalytic</note>
    </ligand>
</feature>
<proteinExistence type="inferred from homology"/>
<dbReference type="HAMAP" id="MF_01962">
    <property type="entry name" value="Adenine_deaminase"/>
    <property type="match status" value="1"/>
</dbReference>
<protein>
    <recommendedName>
        <fullName evidence="7">Adenine deaminase</fullName>
        <shortName evidence="7">ADE</shortName>
        <ecNumber evidence="7">3.5.4.2</ecNumber>
    </recommendedName>
    <alternativeName>
        <fullName evidence="7">Adenine aminohydrolase</fullName>
        <shortName evidence="7">AAH</shortName>
    </alternativeName>
</protein>
<dbReference type="InterPro" id="IPR001365">
    <property type="entry name" value="A_deaminase_dom"/>
</dbReference>
<comment type="subcellular location">
    <subcellularLocation>
        <location evidence="7">Cytoplasm</location>
    </subcellularLocation>
    <subcellularLocation>
        <location evidence="7">Nucleus</location>
    </subcellularLocation>
</comment>
<dbReference type="FunFam" id="3.20.20.140:FF:000039">
    <property type="entry name" value="Adenine deaminase"/>
    <property type="match status" value="1"/>
</dbReference>
<dbReference type="InParanoid" id="A5DYI3"/>
<dbReference type="VEuPathDB" id="FungiDB:LELG_02420"/>
<dbReference type="GO" id="GO:0043103">
    <property type="term" value="P:hypoxanthine salvage"/>
    <property type="evidence" value="ECO:0007669"/>
    <property type="project" value="UniProtKB-UniRule"/>
</dbReference>
<dbReference type="HOGENOM" id="CLU_039228_7_0_1"/>
<feature type="binding site" evidence="7">
    <location>
        <position position="293"/>
    </location>
    <ligand>
        <name>substrate</name>
    </ligand>
</feature>
<evidence type="ECO:0000256" key="4">
    <source>
        <dbReference type="ARBA" id="ARBA00022833"/>
    </source>
</evidence>
<keyword evidence="5 7" id="KW-0546">Nucleotide metabolism</keyword>
<dbReference type="PROSITE" id="PS00485">
    <property type="entry name" value="A_DEAMINASE"/>
    <property type="match status" value="1"/>
</dbReference>
<keyword evidence="2 7" id="KW-0479">Metal-binding</keyword>
<dbReference type="Proteomes" id="UP000001996">
    <property type="component" value="Unassembled WGS sequence"/>
</dbReference>
<name>A5DYI3_LODEL</name>
<dbReference type="Pfam" id="PF00962">
    <property type="entry name" value="A_deaminase"/>
    <property type="match status" value="1"/>
</dbReference>
<evidence type="ECO:0000256" key="6">
    <source>
        <dbReference type="ARBA" id="ARBA00023242"/>
    </source>
</evidence>
<dbReference type="InterPro" id="IPR028892">
    <property type="entry name" value="ADE"/>
</dbReference>
<feature type="site" description="Important for catalytic activity" evidence="7">
    <location>
        <position position="235"/>
    </location>
</feature>
<dbReference type="STRING" id="379508.A5DYI3"/>
<feature type="binding site" evidence="7">
    <location>
        <position position="23"/>
    </location>
    <ligand>
        <name>Zn(2+)</name>
        <dbReference type="ChEBI" id="CHEBI:29105"/>
        <note>catalytic</note>
    </ligand>
</feature>
<dbReference type="GO" id="GO:0008270">
    <property type="term" value="F:zinc ion binding"/>
    <property type="evidence" value="ECO:0007669"/>
    <property type="project" value="UniProtKB-UniRule"/>
</dbReference>
<evidence type="ECO:0000313" key="9">
    <source>
        <dbReference type="EMBL" id="EDK44241.1"/>
    </source>
</evidence>
<dbReference type="InterPro" id="IPR006650">
    <property type="entry name" value="A/AMP_deam_AS"/>
</dbReference>
<reference evidence="9 10" key="1">
    <citation type="journal article" date="2009" name="Nature">
        <title>Evolution of pathogenicity and sexual reproduction in eight Candida genomes.</title>
        <authorList>
            <person name="Butler G."/>
            <person name="Rasmussen M.D."/>
            <person name="Lin M.F."/>
            <person name="Santos M.A."/>
            <person name="Sakthikumar S."/>
            <person name="Munro C.A."/>
            <person name="Rheinbay E."/>
            <person name="Grabherr M."/>
            <person name="Forche A."/>
            <person name="Reedy J.L."/>
            <person name="Agrafioti I."/>
            <person name="Arnaud M.B."/>
            <person name="Bates S."/>
            <person name="Brown A.J."/>
            <person name="Brunke S."/>
            <person name="Costanzo M.C."/>
            <person name="Fitzpatrick D.A."/>
            <person name="de Groot P.W."/>
            <person name="Harris D."/>
            <person name="Hoyer L.L."/>
            <person name="Hube B."/>
            <person name="Klis F.M."/>
            <person name="Kodira C."/>
            <person name="Lennard N."/>
            <person name="Logue M.E."/>
            <person name="Martin R."/>
            <person name="Neiman A.M."/>
            <person name="Nikolaou E."/>
            <person name="Quail M.A."/>
            <person name="Quinn J."/>
            <person name="Santos M.C."/>
            <person name="Schmitzberger F.F."/>
            <person name="Sherlock G."/>
            <person name="Shah P."/>
            <person name="Silverstein K.A."/>
            <person name="Skrzypek M.S."/>
            <person name="Soll D."/>
            <person name="Staggs R."/>
            <person name="Stansfield I."/>
            <person name="Stumpf M.P."/>
            <person name="Sudbery P.E."/>
            <person name="Srikantha T."/>
            <person name="Zeng Q."/>
            <person name="Berman J."/>
            <person name="Berriman M."/>
            <person name="Heitman J."/>
            <person name="Gow N.A."/>
            <person name="Lorenz M.C."/>
            <person name="Birren B.W."/>
            <person name="Kellis M."/>
            <person name="Cuomo C.A."/>
        </authorList>
    </citation>
    <scope>NUCLEOTIDE SEQUENCE [LARGE SCALE GENOMIC DNA]</scope>
    <source>
        <strain evidence="10">ATCC 11503 / BCRC 21390 / CBS 2605 / JCM 1781 / NBRC 1676 / NRRL YB-4239</strain>
    </source>
</reference>
<dbReference type="KEGG" id="lel:PVL30_003265"/>
<comment type="function">
    <text evidence="7">Catalyzes the hydrolytic deamination of adenine to hypoxanthine. Plays an important role in the purine salvage pathway and in nitrogen catabolism.</text>
</comment>
<comment type="similarity">
    <text evidence="7">Belongs to the metallo-dependent hydrolases superfamily. Adenosine and AMP deaminases family. Adenine deaminase type 2 subfamily.</text>
</comment>
<dbReference type="SUPFAM" id="SSF51556">
    <property type="entry name" value="Metallo-dependent hydrolases"/>
    <property type="match status" value="1"/>
</dbReference>
<keyword evidence="6 7" id="KW-0539">Nucleus</keyword>
<dbReference type="Gene3D" id="3.20.20.140">
    <property type="entry name" value="Metal-dependent hydrolases"/>
    <property type="match status" value="1"/>
</dbReference>
<evidence type="ECO:0000256" key="7">
    <source>
        <dbReference type="HAMAP-Rule" id="MF_03145"/>
    </source>
</evidence>
<dbReference type="OrthoDB" id="272271at2759"/>
<dbReference type="GO" id="GO:0009117">
    <property type="term" value="P:nucleotide metabolic process"/>
    <property type="evidence" value="ECO:0007669"/>
    <property type="project" value="UniProtKB-KW"/>
</dbReference>
<feature type="active site" description="Proton donor" evidence="7">
    <location>
        <position position="214"/>
    </location>
</feature>
<dbReference type="OMA" id="NHFTIHA"/>
<feature type="binding site" evidence="7">
    <location>
        <position position="25"/>
    </location>
    <ligand>
        <name>Zn(2+)</name>
        <dbReference type="ChEBI" id="CHEBI:29105"/>
        <note>catalytic</note>
    </ligand>
</feature>
<accession>A5DYI3</accession>
<gene>
    <name evidence="7" type="primary">AAH1</name>
    <name evidence="9" type="ORF">LELG_02420</name>
</gene>
<feature type="domain" description="Adenosine deaminase" evidence="8">
    <location>
        <begin position="18"/>
        <end position="346"/>
    </location>
</feature>
<dbReference type="InterPro" id="IPR032466">
    <property type="entry name" value="Metal_Hydrolase"/>
</dbReference>
<dbReference type="AlphaFoldDB" id="A5DYI3"/>
<dbReference type="PANTHER" id="PTHR43114">
    <property type="entry name" value="ADENINE DEAMINASE"/>
    <property type="match status" value="1"/>
</dbReference>
<evidence type="ECO:0000313" key="10">
    <source>
        <dbReference type="Proteomes" id="UP000001996"/>
    </source>
</evidence>
<comment type="catalytic activity">
    <reaction evidence="7">
        <text>adenine + H2O + H(+) = hypoxanthine + NH4(+)</text>
        <dbReference type="Rhea" id="RHEA:23688"/>
        <dbReference type="ChEBI" id="CHEBI:15377"/>
        <dbReference type="ChEBI" id="CHEBI:15378"/>
        <dbReference type="ChEBI" id="CHEBI:16708"/>
        <dbReference type="ChEBI" id="CHEBI:17368"/>
        <dbReference type="ChEBI" id="CHEBI:28938"/>
        <dbReference type="EC" id="3.5.4.2"/>
    </reaction>
</comment>
<dbReference type="InterPro" id="IPR006330">
    <property type="entry name" value="Ado/ade_deaminase"/>
</dbReference>
<dbReference type="PANTHER" id="PTHR43114:SF6">
    <property type="entry name" value="ADENINE DEAMINASE"/>
    <property type="match status" value="1"/>
</dbReference>
<dbReference type="CDD" id="cd01320">
    <property type="entry name" value="ADA"/>
    <property type="match status" value="1"/>
</dbReference>
<dbReference type="FunCoup" id="A5DYI3">
    <property type="interactions" value="591"/>
</dbReference>
<sequence>MTRFDCNEHMTSFLRELPKCEHHVHLEGTLEPDLLFKLAKRNKITLPDSFPKSVEDCITRYNNFADLQDFLDHYYIGMSVLITEDDFYDLAMAYFEKAHSDGCLHSEVFFDPQGHLERGIDMDAVVHGFNRACKYATERFGTTNKLIMCLLRHLPSEDGLKTIELASKHYEKGTIHGLGLDSSEKPFPPELFAECYKTLKEKFPDVGLTAHAGEEGDYTYINGALNSLNTTRIDHGVNAQQNEALMKHLSENQIMLSLCPLSNVKLQVVKDVAELPIDLYFEQNIPFSLNSDDPAYFGGYILDNYIAVHTRFGFGLEQWRQISLNGINGSWCTEQRKNELKKLVDDVCDKYRPLL</sequence>
<dbReference type="eggNOG" id="KOG1097">
    <property type="taxonomic scope" value="Eukaryota"/>
</dbReference>
<dbReference type="NCBIfam" id="TIGR01430">
    <property type="entry name" value="aden_deam"/>
    <property type="match status" value="1"/>
</dbReference>
<keyword evidence="4 7" id="KW-0862">Zinc</keyword>
<keyword evidence="1 7" id="KW-0963">Cytoplasm</keyword>
<comment type="cofactor">
    <cofactor evidence="7">
        <name>Zn(2+)</name>
        <dbReference type="ChEBI" id="CHEBI:29105"/>
    </cofactor>
    <text evidence="7">Binds 1 zinc ion per subunit.</text>
</comment>